<dbReference type="EMBL" id="JBHUDG010000013">
    <property type="protein sequence ID" value="MFD1630046.1"/>
    <property type="molecule type" value="Genomic_DNA"/>
</dbReference>
<gene>
    <name evidence="1" type="ORF">ACFSAH_09165</name>
</gene>
<name>A0ABW4IBB7_9SPHI</name>
<dbReference type="PANTHER" id="PTHR37841">
    <property type="entry name" value="GLR2918 PROTEIN"/>
    <property type="match status" value="1"/>
</dbReference>
<protein>
    <submittedName>
        <fullName evidence="1">WG repeat-containing protein</fullName>
    </submittedName>
</protein>
<dbReference type="InterPro" id="IPR032774">
    <property type="entry name" value="WG_beta_rep"/>
</dbReference>
<evidence type="ECO:0000313" key="1">
    <source>
        <dbReference type="EMBL" id="MFD1630046.1"/>
    </source>
</evidence>
<accession>A0ABW4IBB7</accession>
<comment type="caution">
    <text evidence="1">The sequence shown here is derived from an EMBL/GenBank/DDBJ whole genome shotgun (WGS) entry which is preliminary data.</text>
</comment>
<proteinExistence type="predicted"/>
<evidence type="ECO:0000313" key="2">
    <source>
        <dbReference type="Proteomes" id="UP001597118"/>
    </source>
</evidence>
<sequence>MKNMKKAGRIILPVLILLTIPFSYVKAQQENHKVKVWEIHYDIYTGSTGESDDVMGEFLKLGKTLLGGDKEPIIKAYVNDNNLRIEQKGLISHVQISNLKDSVSYLLFADQQLAQRSPITSPNVNMDVVGDSIVNTAPTYDETIFKDESKMIAGVKCYRVVLVFDNQNDKDTLDVWYAKGKPKLFWGTYDYLEKIPGTALQISTKQFGTDIGIIATLIEEKELSDSLFKVPEGYRMEDYMTVEDSLSVTEKEDFELSKGLIWEEKDGLWGIKDIEGNTIREPKYDDTYAFEHGLAVVSVNGMFGMINKDAKEVVPIEYTHVFAASEKCTWLTKDKKYALYDVEHQKFLTGYVFDDVSAFSEGLSYVLKNKKYGYVNEQGKIVIPCKFDEAYAFQAGEAIVKSGKKIFFIDVNGKKTETAY</sequence>
<dbReference type="Pfam" id="PF14903">
    <property type="entry name" value="WG_beta_rep"/>
    <property type="match status" value="3"/>
</dbReference>
<organism evidence="1 2">
    <name type="scientific">Pseudopedobacter beijingensis</name>
    <dbReference type="NCBI Taxonomy" id="1207056"/>
    <lineage>
        <taxon>Bacteria</taxon>
        <taxon>Pseudomonadati</taxon>
        <taxon>Bacteroidota</taxon>
        <taxon>Sphingobacteriia</taxon>
        <taxon>Sphingobacteriales</taxon>
        <taxon>Sphingobacteriaceae</taxon>
        <taxon>Pseudopedobacter</taxon>
    </lineage>
</organism>
<keyword evidence="2" id="KW-1185">Reference proteome</keyword>
<reference evidence="2" key="1">
    <citation type="journal article" date="2019" name="Int. J. Syst. Evol. Microbiol.">
        <title>The Global Catalogue of Microorganisms (GCM) 10K type strain sequencing project: providing services to taxonomists for standard genome sequencing and annotation.</title>
        <authorList>
            <consortium name="The Broad Institute Genomics Platform"/>
            <consortium name="The Broad Institute Genome Sequencing Center for Infectious Disease"/>
            <person name="Wu L."/>
            <person name="Ma J."/>
        </authorList>
    </citation>
    <scope>NUCLEOTIDE SEQUENCE [LARGE SCALE GENOMIC DNA]</scope>
    <source>
        <strain evidence="2">CCUG 53762</strain>
    </source>
</reference>
<dbReference type="PANTHER" id="PTHR37841:SF1">
    <property type="entry name" value="DUF3298 DOMAIN-CONTAINING PROTEIN"/>
    <property type="match status" value="1"/>
</dbReference>
<dbReference type="RefSeq" id="WP_379662422.1">
    <property type="nucleotide sequence ID" value="NZ_JBHUDG010000013.1"/>
</dbReference>
<dbReference type="Proteomes" id="UP001597118">
    <property type="component" value="Unassembled WGS sequence"/>
</dbReference>